<dbReference type="EMBL" id="CP042914">
    <property type="protein sequence ID" value="QEG42535.1"/>
    <property type="molecule type" value="Genomic_DNA"/>
</dbReference>
<dbReference type="InterPro" id="IPR036237">
    <property type="entry name" value="Xyl_isomerase-like_sf"/>
</dbReference>
<feature type="signal peptide" evidence="1">
    <location>
        <begin position="1"/>
        <end position="30"/>
    </location>
</feature>
<dbReference type="KEGG" id="rul:UC8_45750"/>
<feature type="chain" id="PRO_5022690979" evidence="1">
    <location>
        <begin position="31"/>
        <end position="313"/>
    </location>
</feature>
<keyword evidence="3" id="KW-0413">Isomerase</keyword>
<reference evidence="3 4" key="1">
    <citation type="submission" date="2019-08" db="EMBL/GenBank/DDBJ databases">
        <title>Deep-cultivation of Planctomycetes and their phenomic and genomic characterization uncovers novel biology.</title>
        <authorList>
            <person name="Wiegand S."/>
            <person name="Jogler M."/>
            <person name="Boedeker C."/>
            <person name="Pinto D."/>
            <person name="Vollmers J."/>
            <person name="Rivas-Marin E."/>
            <person name="Kohn T."/>
            <person name="Peeters S.H."/>
            <person name="Heuer A."/>
            <person name="Rast P."/>
            <person name="Oberbeckmann S."/>
            <person name="Bunk B."/>
            <person name="Jeske O."/>
            <person name="Meyerdierks A."/>
            <person name="Storesund J.E."/>
            <person name="Kallscheuer N."/>
            <person name="Luecker S."/>
            <person name="Lage O.M."/>
            <person name="Pohl T."/>
            <person name="Merkel B.J."/>
            <person name="Hornburger P."/>
            <person name="Mueller R.-W."/>
            <person name="Bruemmer F."/>
            <person name="Labrenz M."/>
            <person name="Spormann A.M."/>
            <person name="Op den Camp H."/>
            <person name="Overmann J."/>
            <person name="Amann R."/>
            <person name="Jetten M.S.M."/>
            <person name="Mascher T."/>
            <person name="Medema M.H."/>
            <person name="Devos D.P."/>
            <person name="Kaster A.-K."/>
            <person name="Ovreas L."/>
            <person name="Rohde M."/>
            <person name="Galperin M.Y."/>
            <person name="Jogler C."/>
        </authorList>
    </citation>
    <scope>NUCLEOTIDE SEQUENCE [LARGE SCALE GENOMIC DNA]</scope>
    <source>
        <strain evidence="3 4">UC8</strain>
    </source>
</reference>
<evidence type="ECO:0000313" key="3">
    <source>
        <dbReference type="EMBL" id="QEG42535.1"/>
    </source>
</evidence>
<keyword evidence="4" id="KW-1185">Reference proteome</keyword>
<dbReference type="PANTHER" id="PTHR12110:SF53">
    <property type="entry name" value="BLR5974 PROTEIN"/>
    <property type="match status" value="1"/>
</dbReference>
<dbReference type="PROSITE" id="PS51318">
    <property type="entry name" value="TAT"/>
    <property type="match status" value="1"/>
</dbReference>
<sequence precursor="true">MYSSNRRQFLTLASAAALAGGAATTSPLAAAEDTSTATTAAADTDSRYNPRPAIAAYSFRKHFSWSRGKAQQPLAPKMDLRGFIDFCAAQRAAAELTTYFFPPEIHTAELLDLKRYAFRSGVTICGTAVGNRFDEYTGERLEQDIAAAEQWIDRTALLGGSHIRLFAGKAKTLADAGRFAASVAAVQRCARRAAERGVMIGLENHGGITAETLLRFVDAVDSDWVGINLDTGNFPTEPYKQLRACAPRAVHVQWKVAIRDEQGKHNEADFERLATILRDVQYSGFVAMEYEEPGDAYQATADALQRMKTALGV</sequence>
<evidence type="ECO:0000256" key="1">
    <source>
        <dbReference type="SAM" id="SignalP"/>
    </source>
</evidence>
<dbReference type="GO" id="GO:0016853">
    <property type="term" value="F:isomerase activity"/>
    <property type="evidence" value="ECO:0007669"/>
    <property type="project" value="UniProtKB-KW"/>
</dbReference>
<dbReference type="InterPro" id="IPR006311">
    <property type="entry name" value="TAT_signal"/>
</dbReference>
<evidence type="ECO:0000313" key="4">
    <source>
        <dbReference type="Proteomes" id="UP000325286"/>
    </source>
</evidence>
<dbReference type="SUPFAM" id="SSF51658">
    <property type="entry name" value="Xylose isomerase-like"/>
    <property type="match status" value="1"/>
</dbReference>
<dbReference type="RefSeq" id="WP_068142436.1">
    <property type="nucleotide sequence ID" value="NZ_CP042914.1"/>
</dbReference>
<dbReference type="AlphaFoldDB" id="A0A5B9QYR4"/>
<feature type="domain" description="Xylose isomerase-like TIM barrel" evidence="2">
    <location>
        <begin position="101"/>
        <end position="306"/>
    </location>
</feature>
<dbReference type="Pfam" id="PF01261">
    <property type="entry name" value="AP_endonuc_2"/>
    <property type="match status" value="1"/>
</dbReference>
<name>A0A5B9QYR4_9BACT</name>
<evidence type="ECO:0000259" key="2">
    <source>
        <dbReference type="Pfam" id="PF01261"/>
    </source>
</evidence>
<dbReference type="InterPro" id="IPR013022">
    <property type="entry name" value="Xyl_isomerase-like_TIM-brl"/>
</dbReference>
<dbReference type="PANTHER" id="PTHR12110">
    <property type="entry name" value="HYDROXYPYRUVATE ISOMERASE"/>
    <property type="match status" value="1"/>
</dbReference>
<gene>
    <name evidence="3" type="ORF">UC8_45750</name>
</gene>
<proteinExistence type="predicted"/>
<accession>A0A5B9QYR4</accession>
<keyword evidence="1" id="KW-0732">Signal</keyword>
<dbReference type="OrthoDB" id="259215at2"/>
<dbReference type="InterPro" id="IPR050312">
    <property type="entry name" value="IolE/XylAMocC-like"/>
</dbReference>
<organism evidence="3 4">
    <name type="scientific">Roseimaritima ulvae</name>
    <dbReference type="NCBI Taxonomy" id="980254"/>
    <lineage>
        <taxon>Bacteria</taxon>
        <taxon>Pseudomonadati</taxon>
        <taxon>Planctomycetota</taxon>
        <taxon>Planctomycetia</taxon>
        <taxon>Pirellulales</taxon>
        <taxon>Pirellulaceae</taxon>
        <taxon>Roseimaritima</taxon>
    </lineage>
</organism>
<protein>
    <submittedName>
        <fullName evidence="3">Xylose isomerase-like TIM barrel</fullName>
    </submittedName>
</protein>
<dbReference type="Proteomes" id="UP000325286">
    <property type="component" value="Chromosome"/>
</dbReference>
<dbReference type="Gene3D" id="3.20.20.150">
    <property type="entry name" value="Divalent-metal-dependent TIM barrel enzymes"/>
    <property type="match status" value="1"/>
</dbReference>